<proteinExistence type="inferred from homology"/>
<evidence type="ECO:0000256" key="3">
    <source>
        <dbReference type="PIRSR" id="PIRSR605502-1"/>
    </source>
</evidence>
<keyword evidence="3" id="KW-0479">Metal-binding</keyword>
<evidence type="ECO:0000313" key="5">
    <source>
        <dbReference type="Proteomes" id="UP000035301"/>
    </source>
</evidence>
<keyword evidence="2" id="KW-0378">Hydrolase</keyword>
<feature type="binding site" evidence="3">
    <location>
        <position position="245"/>
    </location>
    <ligand>
        <name>Mg(2+)</name>
        <dbReference type="ChEBI" id="CHEBI:18420"/>
        <label>1</label>
    </ligand>
</feature>
<dbReference type="PANTHER" id="PTHR16222:SF24">
    <property type="entry name" value="ADP-RIBOSYLHYDROLASE ARH3"/>
    <property type="match status" value="1"/>
</dbReference>
<gene>
    <name evidence="4" type="ORF">SZ63_04615</name>
</gene>
<accession>A0A0H1R6M8</accession>
<feature type="binding site" evidence="3">
    <location>
        <position position="52"/>
    </location>
    <ligand>
        <name>Mg(2+)</name>
        <dbReference type="ChEBI" id="CHEBI:18420"/>
        <label>1</label>
    </ligand>
</feature>
<comment type="caution">
    <text evidence="4">The sequence shown here is derived from an EMBL/GenBank/DDBJ whole genome shotgun (WGS) entry which is preliminary data.</text>
</comment>
<reference evidence="4 5" key="1">
    <citation type="journal article" date="2015" name="Int. J. Syst. Evol. Microbiol.">
        <title>Methanoculleus sediminis sp. nov., a methanogen from sediments near a submarine mud volcano.</title>
        <authorList>
            <person name="Chen S.C."/>
            <person name="Chen M.F."/>
            <person name="Lai M.C."/>
            <person name="Weng C.Y."/>
            <person name="Wu S.Y."/>
            <person name="Lin S."/>
            <person name="Yang T.F."/>
            <person name="Chen P.C."/>
        </authorList>
    </citation>
    <scope>NUCLEOTIDE SEQUENCE [LARGE SCALE GENOMIC DNA]</scope>
    <source>
        <strain evidence="4 5">S3Fa</strain>
    </source>
</reference>
<dbReference type="EMBL" id="JXOJ01000002">
    <property type="protein sequence ID" value="KLK88317.1"/>
    <property type="molecule type" value="Genomic_DNA"/>
</dbReference>
<dbReference type="InterPro" id="IPR036705">
    <property type="entry name" value="Ribosyl_crysJ1_sf"/>
</dbReference>
<dbReference type="SUPFAM" id="SSF101478">
    <property type="entry name" value="ADP-ribosylglycohydrolase"/>
    <property type="match status" value="1"/>
</dbReference>
<dbReference type="PATRIC" id="fig|1550566.3.peg.985"/>
<dbReference type="AlphaFoldDB" id="A0A0H1R6M8"/>
<dbReference type="InterPro" id="IPR050792">
    <property type="entry name" value="ADP-ribosylglycohydrolase"/>
</dbReference>
<dbReference type="Pfam" id="PF03747">
    <property type="entry name" value="ADP_ribosyl_GH"/>
    <property type="match status" value="1"/>
</dbReference>
<dbReference type="GO" id="GO:0016787">
    <property type="term" value="F:hydrolase activity"/>
    <property type="evidence" value="ECO:0007669"/>
    <property type="project" value="UniProtKB-KW"/>
</dbReference>
<dbReference type="GO" id="GO:0046872">
    <property type="term" value="F:metal ion binding"/>
    <property type="evidence" value="ECO:0007669"/>
    <property type="project" value="UniProtKB-KW"/>
</dbReference>
<dbReference type="RefSeq" id="WP_048181877.1">
    <property type="nucleotide sequence ID" value="NZ_JXOJ01000002.1"/>
</dbReference>
<evidence type="ECO:0000256" key="2">
    <source>
        <dbReference type="ARBA" id="ARBA00022801"/>
    </source>
</evidence>
<dbReference type="OrthoDB" id="114878at2157"/>
<dbReference type="STRING" id="1550566.SZ63_04615"/>
<sequence length="290" mass="30276">MHKMRAVGALVGLAIGDALGAPLEGLPPAPLAVTEMVGGGIHDVAIGQYTDDTLQASALAQTLLECGGLDPEDFARRLVRVYRARPEFFGPTSRTVLDLIEGGVAPTIAAGMTHEARGGSRSNGSVMRGIPVGIFYPPGEVREASLAASRVTHFDPAAGEASAFVNRMVSGMCRGEEAPVAFGRALAACEDPELRGFLEDYRAYPPDPSLDAVLCTHCAVRVFMDAVSFREAVVAAVNLGGDADTVGAIVGGLAGARYGFEAIPSSWLAALRDREEIIDLARRLAGVSRA</sequence>
<keyword evidence="5" id="KW-1185">Reference proteome</keyword>
<dbReference type="Proteomes" id="UP000035301">
    <property type="component" value="Unassembled WGS sequence"/>
</dbReference>
<feature type="binding site" evidence="3">
    <location>
        <position position="51"/>
    </location>
    <ligand>
        <name>Mg(2+)</name>
        <dbReference type="ChEBI" id="CHEBI:18420"/>
        <label>1</label>
    </ligand>
</feature>
<comment type="cofactor">
    <cofactor evidence="3">
        <name>Mg(2+)</name>
        <dbReference type="ChEBI" id="CHEBI:18420"/>
    </cofactor>
    <text evidence="3">Binds 2 magnesium ions per subunit.</text>
</comment>
<feature type="binding site" evidence="3">
    <location>
        <position position="244"/>
    </location>
    <ligand>
        <name>Mg(2+)</name>
        <dbReference type="ChEBI" id="CHEBI:18420"/>
        <label>1</label>
    </ligand>
</feature>
<dbReference type="PANTHER" id="PTHR16222">
    <property type="entry name" value="ADP-RIBOSYLGLYCOHYDROLASE"/>
    <property type="match status" value="1"/>
</dbReference>
<evidence type="ECO:0000256" key="1">
    <source>
        <dbReference type="ARBA" id="ARBA00010702"/>
    </source>
</evidence>
<dbReference type="Gene3D" id="1.10.4080.10">
    <property type="entry name" value="ADP-ribosylation/Crystallin J1"/>
    <property type="match status" value="1"/>
</dbReference>
<feature type="binding site" evidence="3">
    <location>
        <position position="50"/>
    </location>
    <ligand>
        <name>Mg(2+)</name>
        <dbReference type="ChEBI" id="CHEBI:18420"/>
        <label>1</label>
    </ligand>
</feature>
<organism evidence="4 5">
    <name type="scientific">Methanoculleus sediminis</name>
    <dbReference type="NCBI Taxonomy" id="1550566"/>
    <lineage>
        <taxon>Archaea</taxon>
        <taxon>Methanobacteriati</taxon>
        <taxon>Methanobacteriota</taxon>
        <taxon>Stenosarchaea group</taxon>
        <taxon>Methanomicrobia</taxon>
        <taxon>Methanomicrobiales</taxon>
        <taxon>Methanomicrobiaceae</taxon>
        <taxon>Methanoculleus</taxon>
    </lineage>
</organism>
<protein>
    <submittedName>
        <fullName evidence="4">Crystallin</fullName>
    </submittedName>
</protein>
<feature type="binding site" evidence="3">
    <location>
        <position position="242"/>
    </location>
    <ligand>
        <name>Mg(2+)</name>
        <dbReference type="ChEBI" id="CHEBI:18420"/>
        <label>1</label>
    </ligand>
</feature>
<evidence type="ECO:0000313" key="4">
    <source>
        <dbReference type="EMBL" id="KLK88317.1"/>
    </source>
</evidence>
<keyword evidence="3" id="KW-0460">Magnesium</keyword>
<name>A0A0H1R6M8_9EURY</name>
<comment type="similarity">
    <text evidence="1">Belongs to the ADP-ribosylglycohydrolase family.</text>
</comment>
<dbReference type="InterPro" id="IPR005502">
    <property type="entry name" value="Ribosyl_crysJ1"/>
</dbReference>